<dbReference type="SMART" id="SM00382">
    <property type="entry name" value="AAA"/>
    <property type="match status" value="1"/>
</dbReference>
<dbReference type="InterPro" id="IPR003593">
    <property type="entry name" value="AAA+_ATPase"/>
</dbReference>
<name>A0A7G5FHC8_9CORY</name>
<dbReference type="InterPro" id="IPR003439">
    <property type="entry name" value="ABC_transporter-like_ATP-bd"/>
</dbReference>
<keyword evidence="2" id="KW-0547">Nucleotide-binding</keyword>
<dbReference type="CDD" id="cd03293">
    <property type="entry name" value="ABC_NrtD_SsuB_transporters"/>
    <property type="match status" value="1"/>
</dbReference>
<accession>A0A7G5FHC8</accession>
<dbReference type="Pfam" id="PF00005">
    <property type="entry name" value="ABC_tran"/>
    <property type="match status" value="1"/>
</dbReference>
<dbReference type="SUPFAM" id="SSF52540">
    <property type="entry name" value="P-loop containing nucleoside triphosphate hydrolases"/>
    <property type="match status" value="1"/>
</dbReference>
<reference evidence="5 6" key="1">
    <citation type="submission" date="2020-07" db="EMBL/GenBank/DDBJ databases">
        <title>non toxigenic Corynebacterium sp. nov from a clinical source.</title>
        <authorList>
            <person name="Bernier A.-M."/>
            <person name="Bernard K."/>
        </authorList>
    </citation>
    <scope>NUCLEOTIDE SEQUENCE [LARGE SCALE GENOMIC DNA]</scope>
    <source>
        <strain evidence="6">NML 93-0612</strain>
    </source>
</reference>
<keyword evidence="3 5" id="KW-0067">ATP-binding</keyword>
<dbReference type="PROSITE" id="PS50893">
    <property type="entry name" value="ABC_TRANSPORTER_2"/>
    <property type="match status" value="1"/>
</dbReference>
<dbReference type="GO" id="GO:0016887">
    <property type="term" value="F:ATP hydrolysis activity"/>
    <property type="evidence" value="ECO:0007669"/>
    <property type="project" value="InterPro"/>
</dbReference>
<keyword evidence="6" id="KW-1185">Reference proteome</keyword>
<gene>
    <name evidence="5" type="ORF">HW450_04685</name>
</gene>
<dbReference type="PANTHER" id="PTHR42788">
    <property type="entry name" value="TAURINE IMPORT ATP-BINDING PROTEIN-RELATED"/>
    <property type="match status" value="1"/>
</dbReference>
<proteinExistence type="predicted"/>
<evidence type="ECO:0000313" key="6">
    <source>
        <dbReference type="Proteomes" id="UP000515570"/>
    </source>
</evidence>
<dbReference type="Proteomes" id="UP000515570">
    <property type="component" value="Chromosome"/>
</dbReference>
<dbReference type="AlphaFoldDB" id="A0A7G5FHC8"/>
<dbReference type="InterPro" id="IPR027417">
    <property type="entry name" value="P-loop_NTPase"/>
</dbReference>
<dbReference type="Gene3D" id="3.40.50.300">
    <property type="entry name" value="P-loop containing nucleotide triphosphate hydrolases"/>
    <property type="match status" value="1"/>
</dbReference>
<evidence type="ECO:0000259" key="4">
    <source>
        <dbReference type="PROSITE" id="PS50893"/>
    </source>
</evidence>
<dbReference type="InterPro" id="IPR017871">
    <property type="entry name" value="ABC_transporter-like_CS"/>
</dbReference>
<dbReference type="PANTHER" id="PTHR42788:SF13">
    <property type="entry name" value="ALIPHATIC SULFONATES IMPORT ATP-BINDING PROTEIN SSUB"/>
    <property type="match status" value="1"/>
</dbReference>
<dbReference type="EMBL" id="CP059833">
    <property type="protein sequence ID" value="QMV86019.1"/>
    <property type="molecule type" value="Genomic_DNA"/>
</dbReference>
<dbReference type="GO" id="GO:0005524">
    <property type="term" value="F:ATP binding"/>
    <property type="evidence" value="ECO:0007669"/>
    <property type="project" value="UniProtKB-KW"/>
</dbReference>
<sequence>MTSQLTLDRITQRYGTTEIISETSASIDSGQFVSLIGPSGCGKSTILGMIAGLTSPSTGEVSAFGDRVTGPSPERGMVFQDHALLPWLSAHANVEFGLRSARPELTPDQRHELASEALASVGLSHAAQRKPAQLSGGMQQRVGIARAFAINPKVLLLDEPFGALDALTRHDLQQQLRELWQQSRRTVVMVTHDVDEAIYLSDRILVMSPAPSTIIADLSVRDYRGDLREHLLKLLGHGH</sequence>
<organism evidence="5 6">
    <name type="scientific">Corynebacterium hindlerae</name>
    <dbReference type="NCBI Taxonomy" id="699041"/>
    <lineage>
        <taxon>Bacteria</taxon>
        <taxon>Bacillati</taxon>
        <taxon>Actinomycetota</taxon>
        <taxon>Actinomycetes</taxon>
        <taxon>Mycobacteriales</taxon>
        <taxon>Corynebacteriaceae</taxon>
        <taxon>Corynebacterium</taxon>
    </lineage>
</organism>
<dbReference type="PROSITE" id="PS00211">
    <property type="entry name" value="ABC_TRANSPORTER_1"/>
    <property type="match status" value="1"/>
</dbReference>
<dbReference type="InterPro" id="IPR050166">
    <property type="entry name" value="ABC_transporter_ATP-bind"/>
</dbReference>
<dbReference type="RefSeq" id="WP_182386834.1">
    <property type="nucleotide sequence ID" value="NZ_CP059833.1"/>
</dbReference>
<evidence type="ECO:0000256" key="1">
    <source>
        <dbReference type="ARBA" id="ARBA00022448"/>
    </source>
</evidence>
<evidence type="ECO:0000313" key="5">
    <source>
        <dbReference type="EMBL" id="QMV86019.1"/>
    </source>
</evidence>
<evidence type="ECO:0000256" key="3">
    <source>
        <dbReference type="ARBA" id="ARBA00022840"/>
    </source>
</evidence>
<evidence type="ECO:0000256" key="2">
    <source>
        <dbReference type="ARBA" id="ARBA00022741"/>
    </source>
</evidence>
<feature type="domain" description="ABC transporter" evidence="4">
    <location>
        <begin position="5"/>
        <end position="234"/>
    </location>
</feature>
<protein>
    <submittedName>
        <fullName evidence="5">ABC transporter ATP-binding protein</fullName>
    </submittedName>
</protein>
<keyword evidence="1" id="KW-0813">Transport</keyword>